<protein>
    <submittedName>
        <fullName evidence="2">Uncharacterized protein</fullName>
    </submittedName>
</protein>
<keyword evidence="1" id="KW-0472">Membrane</keyword>
<feature type="transmembrane region" description="Helical" evidence="1">
    <location>
        <begin position="6"/>
        <end position="23"/>
    </location>
</feature>
<evidence type="ECO:0000256" key="1">
    <source>
        <dbReference type="SAM" id="Phobius"/>
    </source>
</evidence>
<feature type="transmembrane region" description="Helical" evidence="1">
    <location>
        <begin position="75"/>
        <end position="93"/>
    </location>
</feature>
<evidence type="ECO:0000313" key="3">
    <source>
        <dbReference type="Proteomes" id="UP000298616"/>
    </source>
</evidence>
<organism evidence="2 3">
    <name type="scientific">Mangrovivirga cuniculi</name>
    <dbReference type="NCBI Taxonomy" id="2715131"/>
    <lineage>
        <taxon>Bacteria</taxon>
        <taxon>Pseudomonadati</taxon>
        <taxon>Bacteroidota</taxon>
        <taxon>Cytophagia</taxon>
        <taxon>Cytophagales</taxon>
        <taxon>Mangrovivirgaceae</taxon>
        <taxon>Mangrovivirga</taxon>
    </lineage>
</organism>
<evidence type="ECO:0000313" key="2">
    <source>
        <dbReference type="EMBL" id="QCK15880.1"/>
    </source>
</evidence>
<reference evidence="2 3" key="1">
    <citation type="submission" date="2018-04" db="EMBL/GenBank/DDBJ databases">
        <title>Complete genome uncultured novel isolate.</title>
        <authorList>
            <person name="Merlino G."/>
        </authorList>
    </citation>
    <scope>NUCLEOTIDE SEQUENCE [LARGE SCALE GENOMIC DNA]</scope>
    <source>
        <strain evidence="3">R1DC9</strain>
    </source>
</reference>
<dbReference type="KEGG" id="fpf:DCC35_14560"/>
<dbReference type="Proteomes" id="UP000298616">
    <property type="component" value="Chromosome"/>
</dbReference>
<keyword evidence="3" id="KW-1185">Reference proteome</keyword>
<feature type="transmembrane region" description="Helical" evidence="1">
    <location>
        <begin position="30"/>
        <end position="55"/>
    </location>
</feature>
<gene>
    <name evidence="2" type="ORF">DCC35_14560</name>
</gene>
<keyword evidence="1" id="KW-0812">Transmembrane</keyword>
<name>A0A4D7JQU5_9BACT</name>
<accession>A0A4D7JQU5</accession>
<dbReference type="AlphaFoldDB" id="A0A4D7JQU5"/>
<dbReference type="EMBL" id="CP028923">
    <property type="protein sequence ID" value="QCK15880.1"/>
    <property type="molecule type" value="Genomic_DNA"/>
</dbReference>
<sequence>MLPVSNWWSLCFLYPCIISVLVIKGQFKGVLIIAGIIITLICAGFILPDVIYWLSDDGVSPNIDRNEVMLGRVKLFFGLLASFVLQLVLFYELKKYRDLEKHG</sequence>
<keyword evidence="1" id="KW-1133">Transmembrane helix</keyword>
<proteinExistence type="predicted"/>